<dbReference type="Proteomes" id="UP000186015">
    <property type="component" value="Unassembled WGS sequence"/>
</dbReference>
<dbReference type="RefSeq" id="WP_074829569.1">
    <property type="nucleotide sequence ID" value="NZ_FOAT01000002.1"/>
</dbReference>
<organism evidence="3 4">
    <name type="scientific">Ruminococcus albus</name>
    <dbReference type="NCBI Taxonomy" id="1264"/>
    <lineage>
        <taxon>Bacteria</taxon>
        <taxon>Bacillati</taxon>
        <taxon>Bacillota</taxon>
        <taxon>Clostridia</taxon>
        <taxon>Eubacteriales</taxon>
        <taxon>Oscillospiraceae</taxon>
        <taxon>Ruminococcus</taxon>
    </lineage>
</organism>
<evidence type="ECO:0000256" key="1">
    <source>
        <dbReference type="SAM" id="MobiDB-lite"/>
    </source>
</evidence>
<keyword evidence="2" id="KW-0732">Signal</keyword>
<protein>
    <recommendedName>
        <fullName evidence="5">Lipoprotein</fullName>
    </recommendedName>
</protein>
<reference evidence="3 4" key="1">
    <citation type="submission" date="2016-10" db="EMBL/GenBank/DDBJ databases">
        <authorList>
            <person name="de Groot N.N."/>
        </authorList>
    </citation>
    <scope>NUCLEOTIDE SEQUENCE [LARGE SCALE GENOMIC DNA]</scope>
    <source>
        <strain evidence="3 4">KH2T6</strain>
    </source>
</reference>
<dbReference type="OrthoDB" id="9818034at2"/>
<evidence type="ECO:0000256" key="2">
    <source>
        <dbReference type="SAM" id="SignalP"/>
    </source>
</evidence>
<dbReference type="EMBL" id="FOAT01000002">
    <property type="protein sequence ID" value="SEK40938.1"/>
    <property type="molecule type" value="Genomic_DNA"/>
</dbReference>
<accession>A0A1H7GS62</accession>
<feature type="compositionally biased region" description="Low complexity" evidence="1">
    <location>
        <begin position="33"/>
        <end position="43"/>
    </location>
</feature>
<dbReference type="PROSITE" id="PS51257">
    <property type="entry name" value="PROKAR_LIPOPROTEIN"/>
    <property type="match status" value="1"/>
</dbReference>
<evidence type="ECO:0008006" key="5">
    <source>
        <dbReference type="Google" id="ProtNLM"/>
    </source>
</evidence>
<name>A0A1H7GS62_RUMAL</name>
<gene>
    <name evidence="3" type="ORF">SAMN05216469_102243</name>
</gene>
<sequence length="398" mass="42640">MKKYAALALALVMGLGMVACGDTGSSDTKDTTTKAGDTTTAASNEDKPDDAAADETTTTEAPAEPLNENVVHKEFKNTVLNITANFDVANIEGFETTEATQTEDAYRASGSFTYPDPEYYAAAISASYNVRILSAKHAEAIVNKDLDYKNYEKVDIGSAYDTYEWVEDGSYGKRINIIFVGGDYLDGKYILEAQFIPQLESGKQEDVDLIVDTFAKSLKLEADDSGLKSGDTFQIGTGEGITCKNKATVAGKDVDMEQKIYMNCNSISAQTSFVADGIGYDFYTYTVDGMDHFGVTGGGEYADCTFAGKPGKIKISSGVGNITVDADIQVDDNHCLHMSLDSDSALSEGELGDAVKLGEKIADMLSEDNKEATQELFVGYINDIAASLIFPEGGIAEN</sequence>
<feature type="compositionally biased region" description="Low complexity" evidence="1">
    <location>
        <begin position="54"/>
        <end position="65"/>
    </location>
</feature>
<evidence type="ECO:0000313" key="3">
    <source>
        <dbReference type="EMBL" id="SEK40938.1"/>
    </source>
</evidence>
<dbReference type="AlphaFoldDB" id="A0A1H7GS62"/>
<feature type="signal peptide" evidence="2">
    <location>
        <begin position="1"/>
        <end position="21"/>
    </location>
</feature>
<feature type="region of interest" description="Disordered" evidence="1">
    <location>
        <begin position="23"/>
        <end position="68"/>
    </location>
</feature>
<proteinExistence type="predicted"/>
<feature type="chain" id="PRO_5010205557" description="Lipoprotein" evidence="2">
    <location>
        <begin position="22"/>
        <end position="398"/>
    </location>
</feature>
<evidence type="ECO:0000313" key="4">
    <source>
        <dbReference type="Proteomes" id="UP000186015"/>
    </source>
</evidence>